<feature type="compositionally biased region" description="Polar residues" evidence="6">
    <location>
        <begin position="715"/>
        <end position="728"/>
    </location>
</feature>
<feature type="region of interest" description="Disordered" evidence="6">
    <location>
        <begin position="710"/>
        <end position="734"/>
    </location>
</feature>
<feature type="compositionally biased region" description="Polar residues" evidence="6">
    <location>
        <begin position="511"/>
        <end position="521"/>
    </location>
</feature>
<keyword evidence="2 5" id="KW-0238">DNA-binding</keyword>
<feature type="compositionally biased region" description="Polar residues" evidence="6">
    <location>
        <begin position="155"/>
        <end position="166"/>
    </location>
</feature>
<evidence type="ECO:0000313" key="8">
    <source>
        <dbReference type="EMBL" id="ELU39831.1"/>
    </source>
</evidence>
<dbReference type="Pfam" id="PF05920">
    <property type="entry name" value="Homeobox_KN"/>
    <property type="match status" value="1"/>
</dbReference>
<feature type="region of interest" description="Disordered" evidence="6">
    <location>
        <begin position="319"/>
        <end position="577"/>
    </location>
</feature>
<dbReference type="STRING" id="983506.L8WNW4"/>
<feature type="compositionally biased region" description="Low complexity" evidence="6">
    <location>
        <begin position="913"/>
        <end position="939"/>
    </location>
</feature>
<accession>L8WNW4</accession>
<feature type="compositionally biased region" description="Polar residues" evidence="6">
    <location>
        <begin position="679"/>
        <end position="688"/>
    </location>
</feature>
<comment type="similarity">
    <text evidence="1">Belongs to the TALE/M-ATYP homeobox family.</text>
</comment>
<dbReference type="EMBL" id="AFRT01001601">
    <property type="protein sequence ID" value="ELU39831.1"/>
    <property type="molecule type" value="Genomic_DNA"/>
</dbReference>
<dbReference type="GO" id="GO:0003677">
    <property type="term" value="F:DNA binding"/>
    <property type="evidence" value="ECO:0007669"/>
    <property type="project" value="UniProtKB-UniRule"/>
</dbReference>
<feature type="compositionally biased region" description="Pro residues" evidence="6">
    <location>
        <begin position="866"/>
        <end position="877"/>
    </location>
</feature>
<dbReference type="PROSITE" id="PS50071">
    <property type="entry name" value="HOMEOBOX_2"/>
    <property type="match status" value="1"/>
</dbReference>
<dbReference type="InterPro" id="IPR001356">
    <property type="entry name" value="HD"/>
</dbReference>
<feature type="compositionally biased region" description="Basic residues" evidence="6">
    <location>
        <begin position="103"/>
        <end position="136"/>
    </location>
</feature>
<comment type="caution">
    <text evidence="8">The sequence shown here is derived from an EMBL/GenBank/DDBJ whole genome shotgun (WGS) entry which is preliminary data.</text>
</comment>
<evidence type="ECO:0000256" key="5">
    <source>
        <dbReference type="PROSITE-ProRule" id="PRU00108"/>
    </source>
</evidence>
<evidence type="ECO:0000259" key="7">
    <source>
        <dbReference type="PROSITE" id="PS50071"/>
    </source>
</evidence>
<reference evidence="8 9" key="1">
    <citation type="journal article" date="2013" name="Nat. Commun.">
        <title>The evolution and pathogenic mechanisms of the rice sheath blight pathogen.</title>
        <authorList>
            <person name="Zheng A."/>
            <person name="Lin R."/>
            <person name="Xu L."/>
            <person name="Qin P."/>
            <person name="Tang C."/>
            <person name="Ai P."/>
            <person name="Zhang D."/>
            <person name="Liu Y."/>
            <person name="Sun Z."/>
            <person name="Feng H."/>
            <person name="Wang Y."/>
            <person name="Chen Y."/>
            <person name="Liang X."/>
            <person name="Fu R."/>
            <person name="Li Q."/>
            <person name="Zhang J."/>
            <person name="Yu X."/>
            <person name="Xie Z."/>
            <person name="Ding L."/>
            <person name="Guan P."/>
            <person name="Tang J."/>
            <person name="Liang Y."/>
            <person name="Wang S."/>
            <person name="Deng Q."/>
            <person name="Li S."/>
            <person name="Zhu J."/>
            <person name="Wang L."/>
            <person name="Liu H."/>
            <person name="Li P."/>
        </authorList>
    </citation>
    <scope>NUCLEOTIDE SEQUENCE [LARGE SCALE GENOMIC DNA]</scope>
    <source>
        <strain evidence="9">AG-1 IA</strain>
    </source>
</reference>
<protein>
    <submittedName>
        <fullName evidence="8">Homeobox KN domain-containing protein</fullName>
    </submittedName>
</protein>
<proteinExistence type="inferred from homology"/>
<dbReference type="GO" id="GO:0005634">
    <property type="term" value="C:nucleus"/>
    <property type="evidence" value="ECO:0007669"/>
    <property type="project" value="UniProtKB-SubCell"/>
</dbReference>
<dbReference type="Proteomes" id="UP000011668">
    <property type="component" value="Unassembled WGS sequence"/>
</dbReference>
<feature type="compositionally biased region" description="Basic and acidic residues" evidence="6">
    <location>
        <begin position="885"/>
        <end position="895"/>
    </location>
</feature>
<sequence length="1004" mass="111186">MDIGPDDFRLIQQLQQLEAQYLSALASGAEACITFDQHLKGLLANAQSVVDSGGEQSALSNVLARVCQSLAVITQAFSEIEQGQIASAQRRTVALEKAFKANGFRRRRKRSSRSHKSKAGKTGKVRQSGKKSKRGPKSPVGNPKRRLPAGVNGPASASGNPGPSNENGKKLRTVTAPPTDSMKFGELDFFLSHLGDPYPTTVQKHQILKQSSPDFTLRSLNLWFVNIRRRSKWMDIYKHRAGSKREIMRDLVARVEAQVAGRPPPNPLPSGAAPPGCKVDQSIVEEVMAMRAVVDMVSREVYGEGWDQILQIKPWTEEEVRAHEERKKAQRREARANKMDGEKRKQEREARKEERKRDREERKRIEQNAVQGIHAARELHEKLLALNKRKRDDDDDGSQDSPKRRKDQEGESENDASQMAKIRVPKVDENGNPLSKKERKALKKAMLAAQANPLKRKSPGFGEDTNYPGGSGETSAFPDGLSPSKRRRRDAATFEGFPGAGENTDGAAMTDLSQLFSIQWASPTTSTTQLPPSENSPTPVPAPAQDSEFGEFAPPSGSQDVPMPAASTSLGLPIEVPGEQPRRYSQQLAEYALQSGMFGGDNFELFTEDTFPAMSVDLNQETNMTPFLHTSVANHQPGSSMNQTPLQTEPHTPIPNLATPIEPQVYNNFAAPQHPPLSPYSSASTVTPTGDGDSDMSWLNAALAQLPSEHDAQHHQFNVPGSQDSSGFNADYAGNQGAYSHPIYAVPTESRAPVSHQRTSMGYVTPQPHPSQPQNDMRPQHARTPSIPPTQPRRSFPHPQSHSPAPNFPHPQPHQSQSQSQPQPQPQSQPRRPGGLWQTPYSQPVQSQPQSQPQPQSQQYHHPSTPSFPSPSPPPSRSFPAPAHHHYDPSHERRNAYIHHSTSPSSQEYHHTPVFPQSQPQPVQYAPAPNHAPTAAPVPDAASILRQHELEFTRTQEEMRERFKREQEEHFKQFLLAQEKLKKQLLPEGGRSIYTMNGAKTRPG</sequence>
<gene>
    <name evidence="8" type="ORF">AG1IA_06139</name>
</gene>
<feature type="compositionally biased region" description="Low complexity" evidence="6">
    <location>
        <begin position="522"/>
        <end position="533"/>
    </location>
</feature>
<evidence type="ECO:0000256" key="2">
    <source>
        <dbReference type="ARBA" id="ARBA00023125"/>
    </source>
</evidence>
<keyword evidence="9" id="KW-1185">Reference proteome</keyword>
<evidence type="ECO:0000313" key="9">
    <source>
        <dbReference type="Proteomes" id="UP000011668"/>
    </source>
</evidence>
<feature type="region of interest" description="Disordered" evidence="6">
    <location>
        <begin position="750"/>
        <end position="939"/>
    </location>
</feature>
<dbReference type="AlphaFoldDB" id="L8WNW4"/>
<dbReference type="OrthoDB" id="250329at2759"/>
<dbReference type="GO" id="GO:0006355">
    <property type="term" value="P:regulation of DNA-templated transcription"/>
    <property type="evidence" value="ECO:0007669"/>
    <property type="project" value="InterPro"/>
</dbReference>
<evidence type="ECO:0000256" key="1">
    <source>
        <dbReference type="ARBA" id="ARBA00005800"/>
    </source>
</evidence>
<evidence type="ECO:0000256" key="4">
    <source>
        <dbReference type="ARBA" id="ARBA00023242"/>
    </source>
</evidence>
<evidence type="ECO:0000256" key="3">
    <source>
        <dbReference type="ARBA" id="ARBA00023155"/>
    </source>
</evidence>
<organism evidence="8 9">
    <name type="scientific">Thanatephorus cucumeris (strain AG1-IA)</name>
    <name type="common">Rice sheath blight fungus</name>
    <name type="synonym">Rhizoctonia solani</name>
    <dbReference type="NCBI Taxonomy" id="983506"/>
    <lineage>
        <taxon>Eukaryota</taxon>
        <taxon>Fungi</taxon>
        <taxon>Dikarya</taxon>
        <taxon>Basidiomycota</taxon>
        <taxon>Agaricomycotina</taxon>
        <taxon>Agaricomycetes</taxon>
        <taxon>Cantharellales</taxon>
        <taxon>Ceratobasidiaceae</taxon>
        <taxon>Rhizoctonia</taxon>
        <taxon>Rhizoctonia solani AG-1</taxon>
    </lineage>
</organism>
<feature type="region of interest" description="Disordered" evidence="6">
    <location>
        <begin position="671"/>
        <end position="696"/>
    </location>
</feature>
<feature type="domain" description="Homeobox" evidence="7">
    <location>
        <begin position="168"/>
        <end position="234"/>
    </location>
</feature>
<feature type="region of interest" description="Disordered" evidence="6">
    <location>
        <begin position="99"/>
        <end position="179"/>
    </location>
</feature>
<keyword evidence="4 5" id="KW-0539">Nucleus</keyword>
<comment type="subcellular location">
    <subcellularLocation>
        <location evidence="5">Nucleus</location>
    </subcellularLocation>
</comment>
<keyword evidence="3 5" id="KW-0371">Homeobox</keyword>
<feature type="compositionally biased region" description="Basic and acidic residues" evidence="6">
    <location>
        <begin position="319"/>
        <end position="366"/>
    </location>
</feature>
<dbReference type="OMA" id="YHEQPPE"/>
<feature type="DNA-binding region" description="Homeobox" evidence="5">
    <location>
        <begin position="170"/>
        <end position="235"/>
    </location>
</feature>
<dbReference type="HOGENOM" id="CLU_011919_0_0_1"/>
<dbReference type="InterPro" id="IPR008422">
    <property type="entry name" value="KN_HD"/>
</dbReference>
<feature type="compositionally biased region" description="Low complexity" evidence="6">
    <location>
        <begin position="813"/>
        <end position="865"/>
    </location>
</feature>
<dbReference type="Gene3D" id="1.10.10.60">
    <property type="entry name" value="Homeodomain-like"/>
    <property type="match status" value="1"/>
</dbReference>
<evidence type="ECO:0000256" key="6">
    <source>
        <dbReference type="SAM" id="MobiDB-lite"/>
    </source>
</evidence>
<name>L8WNW4_THACA</name>